<gene>
    <name evidence="2" type="ORF">K466DRAFT_438824</name>
</gene>
<reference evidence="2 3" key="1">
    <citation type="journal article" date="2019" name="Nat. Ecol. Evol.">
        <title>Megaphylogeny resolves global patterns of mushroom evolution.</title>
        <authorList>
            <person name="Varga T."/>
            <person name="Krizsan K."/>
            <person name="Foldi C."/>
            <person name="Dima B."/>
            <person name="Sanchez-Garcia M."/>
            <person name="Sanchez-Ramirez S."/>
            <person name="Szollosi G.J."/>
            <person name="Szarkandi J.G."/>
            <person name="Papp V."/>
            <person name="Albert L."/>
            <person name="Andreopoulos W."/>
            <person name="Angelini C."/>
            <person name="Antonin V."/>
            <person name="Barry K.W."/>
            <person name="Bougher N.L."/>
            <person name="Buchanan P."/>
            <person name="Buyck B."/>
            <person name="Bense V."/>
            <person name="Catcheside P."/>
            <person name="Chovatia M."/>
            <person name="Cooper J."/>
            <person name="Damon W."/>
            <person name="Desjardin D."/>
            <person name="Finy P."/>
            <person name="Geml J."/>
            <person name="Haridas S."/>
            <person name="Hughes K."/>
            <person name="Justo A."/>
            <person name="Karasinski D."/>
            <person name="Kautmanova I."/>
            <person name="Kiss B."/>
            <person name="Kocsube S."/>
            <person name="Kotiranta H."/>
            <person name="LaButti K.M."/>
            <person name="Lechner B.E."/>
            <person name="Liimatainen K."/>
            <person name="Lipzen A."/>
            <person name="Lukacs Z."/>
            <person name="Mihaltcheva S."/>
            <person name="Morgado L.N."/>
            <person name="Niskanen T."/>
            <person name="Noordeloos M.E."/>
            <person name="Ohm R.A."/>
            <person name="Ortiz-Santana B."/>
            <person name="Ovrebo C."/>
            <person name="Racz N."/>
            <person name="Riley R."/>
            <person name="Savchenko A."/>
            <person name="Shiryaev A."/>
            <person name="Soop K."/>
            <person name="Spirin V."/>
            <person name="Szebenyi C."/>
            <person name="Tomsovsky M."/>
            <person name="Tulloss R.E."/>
            <person name="Uehling J."/>
            <person name="Grigoriev I.V."/>
            <person name="Vagvolgyi C."/>
            <person name="Papp T."/>
            <person name="Martin F.M."/>
            <person name="Miettinen O."/>
            <person name="Hibbett D.S."/>
            <person name="Nagy L.G."/>
        </authorList>
    </citation>
    <scope>NUCLEOTIDE SEQUENCE [LARGE SCALE GENOMIC DNA]</scope>
    <source>
        <strain evidence="2 3">HHB13444</strain>
    </source>
</reference>
<evidence type="ECO:0000313" key="2">
    <source>
        <dbReference type="EMBL" id="TFK79989.1"/>
    </source>
</evidence>
<evidence type="ECO:0000259" key="1">
    <source>
        <dbReference type="Pfam" id="PF12937"/>
    </source>
</evidence>
<proteinExistence type="predicted"/>
<dbReference type="InterPro" id="IPR036047">
    <property type="entry name" value="F-box-like_dom_sf"/>
</dbReference>
<accession>A0A5C3NT88</accession>
<dbReference type="Gene3D" id="1.20.1280.50">
    <property type="match status" value="1"/>
</dbReference>
<evidence type="ECO:0000313" key="3">
    <source>
        <dbReference type="Proteomes" id="UP000308197"/>
    </source>
</evidence>
<keyword evidence="3" id="KW-1185">Reference proteome</keyword>
<feature type="non-terminal residue" evidence="2">
    <location>
        <position position="120"/>
    </location>
</feature>
<dbReference type="Proteomes" id="UP000308197">
    <property type="component" value="Unassembled WGS sequence"/>
</dbReference>
<feature type="non-terminal residue" evidence="2">
    <location>
        <position position="1"/>
    </location>
</feature>
<sequence>TSISKRLDEIQAARRTLDEEEHELKMRWNASVSINRLPNEIVFNILTLYEQSDEDLRRVPARMAWIRIMSVCRHWHSIACGTPLLWSVIEASGDNVAWLDLCLARSATTPLRITLLTPSD</sequence>
<dbReference type="Pfam" id="PF12937">
    <property type="entry name" value="F-box-like"/>
    <property type="match status" value="1"/>
</dbReference>
<feature type="domain" description="F-box" evidence="1">
    <location>
        <begin position="34"/>
        <end position="87"/>
    </location>
</feature>
<dbReference type="STRING" id="1314778.A0A5C3NT88"/>
<dbReference type="EMBL" id="ML211874">
    <property type="protein sequence ID" value="TFK79989.1"/>
    <property type="molecule type" value="Genomic_DNA"/>
</dbReference>
<protein>
    <recommendedName>
        <fullName evidence="1">F-box domain-containing protein</fullName>
    </recommendedName>
</protein>
<dbReference type="SUPFAM" id="SSF81383">
    <property type="entry name" value="F-box domain"/>
    <property type="match status" value="1"/>
</dbReference>
<name>A0A5C3NT88_9APHY</name>
<dbReference type="InParanoid" id="A0A5C3NT88"/>
<dbReference type="AlphaFoldDB" id="A0A5C3NT88"/>
<organism evidence="2 3">
    <name type="scientific">Polyporus arcularius HHB13444</name>
    <dbReference type="NCBI Taxonomy" id="1314778"/>
    <lineage>
        <taxon>Eukaryota</taxon>
        <taxon>Fungi</taxon>
        <taxon>Dikarya</taxon>
        <taxon>Basidiomycota</taxon>
        <taxon>Agaricomycotina</taxon>
        <taxon>Agaricomycetes</taxon>
        <taxon>Polyporales</taxon>
        <taxon>Polyporaceae</taxon>
        <taxon>Polyporus</taxon>
    </lineage>
</organism>
<dbReference type="InterPro" id="IPR001810">
    <property type="entry name" value="F-box_dom"/>
</dbReference>